<organism evidence="2 3">
    <name type="scientific">Trifolium pratense</name>
    <name type="common">Red clover</name>
    <dbReference type="NCBI Taxonomy" id="57577"/>
    <lineage>
        <taxon>Eukaryota</taxon>
        <taxon>Viridiplantae</taxon>
        <taxon>Streptophyta</taxon>
        <taxon>Embryophyta</taxon>
        <taxon>Tracheophyta</taxon>
        <taxon>Spermatophyta</taxon>
        <taxon>Magnoliopsida</taxon>
        <taxon>eudicotyledons</taxon>
        <taxon>Gunneridae</taxon>
        <taxon>Pentapetalae</taxon>
        <taxon>rosids</taxon>
        <taxon>fabids</taxon>
        <taxon>Fabales</taxon>
        <taxon>Fabaceae</taxon>
        <taxon>Papilionoideae</taxon>
        <taxon>50 kb inversion clade</taxon>
        <taxon>NPAAA clade</taxon>
        <taxon>Hologalegina</taxon>
        <taxon>IRL clade</taxon>
        <taxon>Trifolieae</taxon>
        <taxon>Trifolium</taxon>
    </lineage>
</organism>
<dbReference type="AlphaFoldDB" id="A0A2K3KD55"/>
<evidence type="ECO:0000313" key="3">
    <source>
        <dbReference type="Proteomes" id="UP000236291"/>
    </source>
</evidence>
<dbReference type="Proteomes" id="UP000236291">
    <property type="component" value="Unassembled WGS sequence"/>
</dbReference>
<accession>A0A2K3KD55</accession>
<keyword evidence="1" id="KW-0175">Coiled coil</keyword>
<reference evidence="2 3" key="1">
    <citation type="journal article" date="2014" name="Am. J. Bot.">
        <title>Genome assembly and annotation for red clover (Trifolium pratense; Fabaceae).</title>
        <authorList>
            <person name="Istvanek J."/>
            <person name="Jaros M."/>
            <person name="Krenek A."/>
            <person name="Repkova J."/>
        </authorList>
    </citation>
    <scope>NUCLEOTIDE SEQUENCE [LARGE SCALE GENOMIC DNA]</scope>
    <source>
        <strain evidence="3">cv. Tatra</strain>
        <tissue evidence="2">Young leaves</tissue>
    </source>
</reference>
<comment type="caution">
    <text evidence="2">The sequence shown here is derived from an EMBL/GenBank/DDBJ whole genome shotgun (WGS) entry which is preliminary data.</text>
</comment>
<proteinExistence type="predicted"/>
<feature type="coiled-coil region" evidence="1">
    <location>
        <begin position="55"/>
        <end position="82"/>
    </location>
</feature>
<evidence type="ECO:0000256" key="1">
    <source>
        <dbReference type="SAM" id="Coils"/>
    </source>
</evidence>
<dbReference type="EMBL" id="ASHM01162991">
    <property type="protein sequence ID" value="PNX64216.1"/>
    <property type="molecule type" value="Genomic_DNA"/>
</dbReference>
<reference evidence="2 3" key="2">
    <citation type="journal article" date="2017" name="Front. Plant Sci.">
        <title>Gene Classification and Mining of Molecular Markers Useful in Red Clover (Trifolium pratense) Breeding.</title>
        <authorList>
            <person name="Istvanek J."/>
            <person name="Dluhosova J."/>
            <person name="Dluhos P."/>
            <person name="Patkova L."/>
            <person name="Nedelnik J."/>
            <person name="Repkova J."/>
        </authorList>
    </citation>
    <scope>NUCLEOTIDE SEQUENCE [LARGE SCALE GENOMIC DNA]</scope>
    <source>
        <strain evidence="3">cv. Tatra</strain>
        <tissue evidence="2">Young leaves</tissue>
    </source>
</reference>
<feature type="non-terminal residue" evidence="2">
    <location>
        <position position="90"/>
    </location>
</feature>
<sequence length="90" mass="9655">MVVNASVAQMVDSGNSDAILEHVTIIARAGVVGNMITNLVAQLTPDNIGATNIALMRAQFELNRMNREIAGLQQRIAIENAALIAANERR</sequence>
<name>A0A2K3KD55_TRIPR</name>
<evidence type="ECO:0000313" key="2">
    <source>
        <dbReference type="EMBL" id="PNX64216.1"/>
    </source>
</evidence>
<gene>
    <name evidence="2" type="ORF">L195_g062007</name>
</gene>
<protein>
    <submittedName>
        <fullName evidence="2">Uncharacterized protein</fullName>
    </submittedName>
</protein>